<accession>A0A7K3NJ47</accession>
<dbReference type="InterPro" id="IPR029044">
    <property type="entry name" value="Nucleotide-diphossugar_trans"/>
</dbReference>
<dbReference type="GO" id="GO:0008781">
    <property type="term" value="F:N-acylneuraminate cytidylyltransferase activity"/>
    <property type="evidence" value="ECO:0007669"/>
    <property type="project" value="TreeGrafter"/>
</dbReference>
<protein>
    <recommendedName>
        <fullName evidence="3">Acylneuraminate cytidylyltransferase family protein</fullName>
    </recommendedName>
</protein>
<dbReference type="Proteomes" id="UP000469724">
    <property type="component" value="Unassembled WGS sequence"/>
</dbReference>
<comment type="caution">
    <text evidence="1">The sequence shown here is derived from an EMBL/GenBank/DDBJ whole genome shotgun (WGS) entry which is preliminary data.</text>
</comment>
<dbReference type="EMBL" id="JAAGRQ010000014">
    <property type="protein sequence ID" value="NDY56117.1"/>
    <property type="molecule type" value="Genomic_DNA"/>
</dbReference>
<evidence type="ECO:0000313" key="2">
    <source>
        <dbReference type="Proteomes" id="UP000469724"/>
    </source>
</evidence>
<organism evidence="1 2">
    <name type="scientific">Desulfolutivibrio sulfodismutans</name>
    <dbReference type="NCBI Taxonomy" id="63561"/>
    <lineage>
        <taxon>Bacteria</taxon>
        <taxon>Pseudomonadati</taxon>
        <taxon>Thermodesulfobacteriota</taxon>
        <taxon>Desulfovibrionia</taxon>
        <taxon>Desulfovibrionales</taxon>
        <taxon>Desulfovibrionaceae</taxon>
        <taxon>Desulfolutivibrio</taxon>
    </lineage>
</organism>
<evidence type="ECO:0008006" key="3">
    <source>
        <dbReference type="Google" id="ProtNLM"/>
    </source>
</evidence>
<dbReference type="RefSeq" id="WP_163301173.1">
    <property type="nucleotide sequence ID" value="NZ_JAAGRQ010000014.1"/>
</dbReference>
<proteinExistence type="predicted"/>
<sequence length="236" mass="27058">MFSDKFVVGIIVARGGGSTFYRKNAFPVQGRPVLAWAIDIMRSAGFIDKVFVWTEDAELKRITEECGAVALHRPREMVHYFSGYHSISEWNQTQGRQMYEHLGRKSDYLVSYNCNCICFRPESLVDMMQALHKSRERALRIQGICRVESGLCLVSPKDGRLFPFWNDQEQPLDTNPQLYRIVGVGIMNHTVPHSSSLETLYHEVLSGEGFDFQNEQDIPIAEYCVRSHCNNTTRKA</sequence>
<name>A0A7K3NJ47_9BACT</name>
<evidence type="ECO:0000313" key="1">
    <source>
        <dbReference type="EMBL" id="NDY56117.1"/>
    </source>
</evidence>
<dbReference type="AlphaFoldDB" id="A0A7K3NJ47"/>
<dbReference type="Gene3D" id="3.90.550.10">
    <property type="entry name" value="Spore Coat Polysaccharide Biosynthesis Protein SpsA, Chain A"/>
    <property type="match status" value="1"/>
</dbReference>
<dbReference type="PANTHER" id="PTHR21485:SF3">
    <property type="entry name" value="N-ACYLNEURAMINATE CYTIDYLYLTRANSFERASE"/>
    <property type="match status" value="1"/>
</dbReference>
<keyword evidence="2" id="KW-1185">Reference proteome</keyword>
<gene>
    <name evidence="1" type="ORF">G3N56_05070</name>
</gene>
<dbReference type="Pfam" id="PF02348">
    <property type="entry name" value="CTP_transf_3"/>
    <property type="match status" value="1"/>
</dbReference>
<dbReference type="PANTHER" id="PTHR21485">
    <property type="entry name" value="HAD SUPERFAMILY MEMBERS CMAS AND KDSC"/>
    <property type="match status" value="1"/>
</dbReference>
<reference evidence="1 2" key="1">
    <citation type="submission" date="2020-02" db="EMBL/GenBank/DDBJ databases">
        <title>Comparative genomics of sulfur disproportionating microorganisms.</title>
        <authorList>
            <person name="Ward L.M."/>
            <person name="Bertran E."/>
            <person name="Johnston D.T."/>
        </authorList>
    </citation>
    <scope>NUCLEOTIDE SEQUENCE [LARGE SCALE GENOMIC DNA]</scope>
    <source>
        <strain evidence="1 2">DSM 3696</strain>
    </source>
</reference>
<dbReference type="InterPro" id="IPR050793">
    <property type="entry name" value="CMP-NeuNAc_synthase"/>
</dbReference>
<dbReference type="InterPro" id="IPR003329">
    <property type="entry name" value="Cytidylyl_trans"/>
</dbReference>
<dbReference type="SUPFAM" id="SSF53448">
    <property type="entry name" value="Nucleotide-diphospho-sugar transferases"/>
    <property type="match status" value="1"/>
</dbReference>